<evidence type="ECO:0000256" key="7">
    <source>
        <dbReference type="ARBA" id="ARBA00022840"/>
    </source>
</evidence>
<dbReference type="NCBIfam" id="TIGR00416">
    <property type="entry name" value="sms"/>
    <property type="match status" value="1"/>
</dbReference>
<dbReference type="PRINTS" id="PR01874">
    <property type="entry name" value="DNAREPAIRADA"/>
</dbReference>
<dbReference type="PROSITE" id="PS50162">
    <property type="entry name" value="RECA_2"/>
    <property type="match status" value="1"/>
</dbReference>
<dbReference type="SMART" id="SM00382">
    <property type="entry name" value="AAA"/>
    <property type="match status" value="1"/>
</dbReference>
<dbReference type="InterPro" id="IPR027417">
    <property type="entry name" value="P-loop_NTPase"/>
</dbReference>
<evidence type="ECO:0000259" key="14">
    <source>
        <dbReference type="PROSITE" id="PS50162"/>
    </source>
</evidence>
<evidence type="ECO:0000256" key="13">
    <source>
        <dbReference type="RuleBase" id="RU003555"/>
    </source>
</evidence>
<keyword evidence="6 13" id="KW-0862">Zinc</keyword>
<dbReference type="SUPFAM" id="SSF54211">
    <property type="entry name" value="Ribosomal protein S5 domain 2-like"/>
    <property type="match status" value="1"/>
</dbReference>
<feature type="domain" description="RecA family profile 1" evidence="14">
    <location>
        <begin position="89"/>
        <end position="238"/>
    </location>
</feature>
<dbReference type="Proteomes" id="UP000051302">
    <property type="component" value="Unassembled WGS sequence"/>
</dbReference>
<dbReference type="STRING" id="1423774.FD31_GL000597"/>
<comment type="domain">
    <text evidence="11">The middle region has homology to RecA with ATPase motifs including the RadA KNRFG motif, while the C-terminus is homologous to Lon protease.</text>
</comment>
<organism evidence="15 16">
    <name type="scientific">Companilactobacillus nantensis DSM 16982</name>
    <dbReference type="NCBI Taxonomy" id="1423774"/>
    <lineage>
        <taxon>Bacteria</taxon>
        <taxon>Bacillati</taxon>
        <taxon>Bacillota</taxon>
        <taxon>Bacilli</taxon>
        <taxon>Lactobacillales</taxon>
        <taxon>Lactobacillaceae</taxon>
        <taxon>Companilactobacillus</taxon>
    </lineage>
</organism>
<dbReference type="SUPFAM" id="SSF52540">
    <property type="entry name" value="P-loop containing nucleoside triphosphate hydrolases"/>
    <property type="match status" value="1"/>
</dbReference>
<dbReference type="PANTHER" id="PTHR32472">
    <property type="entry name" value="DNA REPAIR PROTEIN RADA"/>
    <property type="match status" value="1"/>
</dbReference>
<feature type="binding site" evidence="11">
    <location>
        <begin position="118"/>
        <end position="125"/>
    </location>
    <ligand>
        <name>ATP</name>
        <dbReference type="ChEBI" id="CHEBI:30616"/>
    </ligand>
</feature>
<dbReference type="HAMAP" id="MF_01498">
    <property type="entry name" value="RadA_bact"/>
    <property type="match status" value="1"/>
</dbReference>
<keyword evidence="8 11" id="KW-0346">Stress response</keyword>
<dbReference type="CDD" id="cd01121">
    <property type="entry name" value="RadA_SMS_N"/>
    <property type="match status" value="1"/>
</dbReference>
<dbReference type="Pfam" id="PF13541">
    <property type="entry name" value="ChlI"/>
    <property type="match status" value="1"/>
</dbReference>
<dbReference type="PANTHER" id="PTHR32472:SF10">
    <property type="entry name" value="DNA REPAIR PROTEIN RADA-LIKE PROTEIN"/>
    <property type="match status" value="1"/>
</dbReference>
<feature type="short sequence motif" description="RadA KNRFG motif" evidence="11">
    <location>
        <begin position="275"/>
        <end position="279"/>
    </location>
</feature>
<evidence type="ECO:0000256" key="4">
    <source>
        <dbReference type="ARBA" id="ARBA00022771"/>
    </source>
</evidence>
<dbReference type="Gene3D" id="3.40.50.300">
    <property type="entry name" value="P-loop containing nucleotide triphosphate hydrolases"/>
    <property type="match status" value="1"/>
</dbReference>
<keyword evidence="7 11" id="KW-0067">ATP-binding</keyword>
<dbReference type="AlphaFoldDB" id="A0A0R1WMR2"/>
<dbReference type="FunFam" id="3.30.230.10:FF:000031">
    <property type="entry name" value="DNA repair protein RadA"/>
    <property type="match status" value="1"/>
</dbReference>
<comment type="similarity">
    <text evidence="11 13">Belongs to the RecA family. RadA subfamily.</text>
</comment>
<evidence type="ECO:0000313" key="16">
    <source>
        <dbReference type="Proteomes" id="UP000051302"/>
    </source>
</evidence>
<keyword evidence="10 11" id="KW-0234">DNA repair</keyword>
<protein>
    <recommendedName>
        <fullName evidence="11 12">DNA repair protein RadA</fullName>
    </recommendedName>
</protein>
<comment type="caution">
    <text evidence="15">The sequence shown here is derived from an EMBL/GenBank/DDBJ whole genome shotgun (WGS) entry which is preliminary data.</text>
</comment>
<comment type="function">
    <text evidence="11">Plays a role in repairing double-strand DNA breaks, probably involving stabilizing or processing branched DNA or blocked replication forks.</text>
</comment>
<name>A0A0R1WMR2_9LACO</name>
<dbReference type="EMBL" id="AZFV01000015">
    <property type="protein sequence ID" value="KRM16358.1"/>
    <property type="molecule type" value="Genomic_DNA"/>
</dbReference>
<evidence type="ECO:0000256" key="8">
    <source>
        <dbReference type="ARBA" id="ARBA00023016"/>
    </source>
</evidence>
<dbReference type="GO" id="GO:0016787">
    <property type="term" value="F:hydrolase activity"/>
    <property type="evidence" value="ECO:0007669"/>
    <property type="project" value="UniProtKB-KW"/>
</dbReference>
<dbReference type="InterPro" id="IPR041166">
    <property type="entry name" value="Rubredoxin_2"/>
</dbReference>
<dbReference type="GO" id="GO:0000725">
    <property type="term" value="P:recombinational repair"/>
    <property type="evidence" value="ECO:0007669"/>
    <property type="project" value="UniProtKB-UniRule"/>
</dbReference>
<accession>A0A0R1WMR2</accession>
<gene>
    <name evidence="11" type="primary">radA</name>
    <name evidence="15" type="ORF">FD31_GL000597</name>
</gene>
<dbReference type="Gene3D" id="3.30.230.10">
    <property type="match status" value="1"/>
</dbReference>
<keyword evidence="1 11" id="KW-0479">Metal-binding</keyword>
<dbReference type="InterPro" id="IPR014721">
    <property type="entry name" value="Ribsml_uS5_D2-typ_fold_subgr"/>
</dbReference>
<sequence length="476" mass="52081">MEDLVLQEYNKKGTILLAKAKTKFVCQNCGYVSPKYLGRCPNCGVWNQMVEEIDQPEIAKISKANATPSRRVSDVEAKPVKLGEVSFEKEPRVETDLGELNRVLGGGIVPGSLILIGGDPGIGKSTLLTQVSGQLAKDGSKVLYVSGEESASQIKMRADRIGVTGDNLYLYPQTDMSYIRQTIDEMHPDYLIIDSVQTMDEPEITSAVGSVSQIREVTAELMNIAKQQNITVFVVGHVTKGGAIAGPKILEHMVDTVLYFEGDTHHSYRILRSVKNRFGSTNEIGIFEMRTKGLVEVANPSEIFLEERLADANGSAVVVSMEGTRPILVEIQSLITPTVFGNAKRTATGLDHNRVSVIMAVLEKRGNLMLQNQDAYLKSTGGVKLDEPAIDLALAMSIASSYKNTGIPDTDCFVGEVGLTGEVRRVNRIDQRVNEAEKLGFKRIFVPKNNLGDWSKNNKIQIIGVSTVSDAMNKIF</sequence>
<evidence type="ECO:0000256" key="3">
    <source>
        <dbReference type="ARBA" id="ARBA00022763"/>
    </source>
</evidence>
<evidence type="ECO:0000256" key="2">
    <source>
        <dbReference type="ARBA" id="ARBA00022741"/>
    </source>
</evidence>
<evidence type="ECO:0000256" key="10">
    <source>
        <dbReference type="ARBA" id="ARBA00023204"/>
    </source>
</evidence>
<evidence type="ECO:0000256" key="5">
    <source>
        <dbReference type="ARBA" id="ARBA00022801"/>
    </source>
</evidence>
<reference evidence="15 16" key="1">
    <citation type="journal article" date="2015" name="Genome Announc.">
        <title>Expanding the biotechnology potential of lactobacilli through comparative genomics of 213 strains and associated genera.</title>
        <authorList>
            <person name="Sun Z."/>
            <person name="Harris H.M."/>
            <person name="McCann A."/>
            <person name="Guo C."/>
            <person name="Argimon S."/>
            <person name="Zhang W."/>
            <person name="Yang X."/>
            <person name="Jeffery I.B."/>
            <person name="Cooney J.C."/>
            <person name="Kagawa T.F."/>
            <person name="Liu W."/>
            <person name="Song Y."/>
            <person name="Salvetti E."/>
            <person name="Wrobel A."/>
            <person name="Rasinkangas P."/>
            <person name="Parkhill J."/>
            <person name="Rea M.C."/>
            <person name="O'Sullivan O."/>
            <person name="Ritari J."/>
            <person name="Douillard F.P."/>
            <person name="Paul Ross R."/>
            <person name="Yang R."/>
            <person name="Briner A.E."/>
            <person name="Felis G.E."/>
            <person name="de Vos W.M."/>
            <person name="Barrangou R."/>
            <person name="Klaenhammer T.R."/>
            <person name="Caufield P.W."/>
            <person name="Cui Y."/>
            <person name="Zhang H."/>
            <person name="O'Toole P.W."/>
        </authorList>
    </citation>
    <scope>NUCLEOTIDE SEQUENCE [LARGE SCALE GENOMIC DNA]</scope>
    <source>
        <strain evidence="15 16">DSM 16982</strain>
    </source>
</reference>
<keyword evidence="5" id="KW-0378">Hydrolase</keyword>
<evidence type="ECO:0000256" key="11">
    <source>
        <dbReference type="HAMAP-Rule" id="MF_01498"/>
    </source>
</evidence>
<dbReference type="FunFam" id="3.40.50.300:FF:000050">
    <property type="entry name" value="DNA repair protein RadA"/>
    <property type="match status" value="1"/>
</dbReference>
<dbReference type="Pfam" id="PF13481">
    <property type="entry name" value="AAA_25"/>
    <property type="match status" value="1"/>
</dbReference>
<dbReference type="InterPro" id="IPR003593">
    <property type="entry name" value="AAA+_ATPase"/>
</dbReference>
<keyword evidence="2 11" id="KW-0547">Nucleotide-binding</keyword>
<keyword evidence="9 11" id="KW-0238">DNA-binding</keyword>
<dbReference type="GO" id="GO:0003684">
    <property type="term" value="F:damaged DNA binding"/>
    <property type="evidence" value="ECO:0007669"/>
    <property type="project" value="InterPro"/>
</dbReference>
<keyword evidence="4 13" id="KW-0863">Zinc-finger</keyword>
<evidence type="ECO:0000256" key="1">
    <source>
        <dbReference type="ARBA" id="ARBA00022723"/>
    </source>
</evidence>
<keyword evidence="3 11" id="KW-0227">DNA damage</keyword>
<evidence type="ECO:0000256" key="12">
    <source>
        <dbReference type="NCBIfam" id="TIGR00416"/>
    </source>
</evidence>
<dbReference type="PATRIC" id="fig|1423774.3.peg.614"/>
<evidence type="ECO:0000256" key="9">
    <source>
        <dbReference type="ARBA" id="ARBA00023125"/>
    </source>
</evidence>
<proteinExistence type="inferred from homology"/>
<evidence type="ECO:0000256" key="6">
    <source>
        <dbReference type="ARBA" id="ARBA00022833"/>
    </source>
</evidence>
<keyword evidence="16" id="KW-1185">Reference proteome</keyword>
<dbReference type="InterPro" id="IPR004504">
    <property type="entry name" value="DNA_repair_RadA"/>
</dbReference>
<dbReference type="InterPro" id="IPR020568">
    <property type="entry name" value="Ribosomal_Su5_D2-typ_SF"/>
</dbReference>
<comment type="function">
    <text evidence="13">DNA-dependent ATPase involved in processing of recombination intermediates, plays a role in repairing DNA breaks. Stimulates the branch migration of RecA-mediated strand transfer reactions, allowing the 3' invading strand to extend heteroduplex DNA faster. Binds ssDNA in the presence of ADP but not other nucleotides, has ATPase activity that is stimulated by ssDNA and various branched DNA structures, but inhibited by SSB. Does not have RecA's homology-searching function.</text>
</comment>
<dbReference type="GO" id="GO:0008270">
    <property type="term" value="F:zinc ion binding"/>
    <property type="evidence" value="ECO:0007669"/>
    <property type="project" value="UniProtKB-KW"/>
</dbReference>
<dbReference type="InterPro" id="IPR020588">
    <property type="entry name" value="RecA_ATP-bd"/>
</dbReference>
<dbReference type="GO" id="GO:0005524">
    <property type="term" value="F:ATP binding"/>
    <property type="evidence" value="ECO:0007669"/>
    <property type="project" value="UniProtKB-UniRule"/>
</dbReference>
<evidence type="ECO:0000313" key="15">
    <source>
        <dbReference type="EMBL" id="KRM16358.1"/>
    </source>
</evidence>
<feature type="region of interest" description="Lon-protease-like" evidence="11">
    <location>
        <begin position="374"/>
        <end position="476"/>
    </location>
</feature>
<dbReference type="GO" id="GO:0140664">
    <property type="term" value="F:ATP-dependent DNA damage sensor activity"/>
    <property type="evidence" value="ECO:0007669"/>
    <property type="project" value="InterPro"/>
</dbReference>
<dbReference type="Pfam" id="PF18073">
    <property type="entry name" value="Zn_ribbon_LapB"/>
    <property type="match status" value="1"/>
</dbReference>
<dbReference type="GO" id="GO:0005829">
    <property type="term" value="C:cytosol"/>
    <property type="evidence" value="ECO:0007669"/>
    <property type="project" value="TreeGrafter"/>
</dbReference>